<dbReference type="InterPro" id="IPR019734">
    <property type="entry name" value="TPR_rpt"/>
</dbReference>
<name>A0A941GUD0_9CHRO</name>
<dbReference type="EMBL" id="JADQBC010000027">
    <property type="protein sequence ID" value="MBR8827340.1"/>
    <property type="molecule type" value="Genomic_DNA"/>
</dbReference>
<dbReference type="Gene3D" id="1.25.40.10">
    <property type="entry name" value="Tetratricopeptide repeat domain"/>
    <property type="match status" value="3"/>
</dbReference>
<evidence type="ECO:0000256" key="1">
    <source>
        <dbReference type="PROSITE-ProRule" id="PRU00339"/>
    </source>
</evidence>
<dbReference type="PANTHER" id="PTHR12558">
    <property type="entry name" value="CELL DIVISION CYCLE 16,23,27"/>
    <property type="match status" value="1"/>
</dbReference>
<dbReference type="InterPro" id="IPR011990">
    <property type="entry name" value="TPR-like_helical_dom_sf"/>
</dbReference>
<dbReference type="GO" id="GO:0016757">
    <property type="term" value="F:glycosyltransferase activity"/>
    <property type="evidence" value="ECO:0007669"/>
    <property type="project" value="InterPro"/>
</dbReference>
<keyword evidence="1" id="KW-0802">TPR repeat</keyword>
<dbReference type="AlphaFoldDB" id="A0A941GUD0"/>
<dbReference type="InterPro" id="IPR041656">
    <property type="entry name" value="TPR_5"/>
</dbReference>
<evidence type="ECO:0000313" key="4">
    <source>
        <dbReference type="EMBL" id="MBR8827340.1"/>
    </source>
</evidence>
<accession>A0A941GUD0</accession>
<feature type="repeat" description="TPR" evidence="1">
    <location>
        <begin position="123"/>
        <end position="156"/>
    </location>
</feature>
<dbReference type="SMART" id="SM00028">
    <property type="entry name" value="TPR"/>
    <property type="match status" value="7"/>
</dbReference>
<feature type="repeat" description="TPR" evidence="1">
    <location>
        <begin position="21"/>
        <end position="54"/>
    </location>
</feature>
<feature type="repeat" description="TPR" evidence="1">
    <location>
        <begin position="55"/>
        <end position="88"/>
    </location>
</feature>
<feature type="domain" description="Glycosyltransferase 61 catalytic" evidence="2">
    <location>
        <begin position="386"/>
        <end position="562"/>
    </location>
</feature>
<dbReference type="Pfam" id="PF12688">
    <property type="entry name" value="TPR_5"/>
    <property type="match status" value="1"/>
</dbReference>
<feature type="domain" description="Tetratrico peptide repeat group 5" evidence="3">
    <location>
        <begin position="129"/>
        <end position="236"/>
    </location>
</feature>
<dbReference type="InterPro" id="IPR049625">
    <property type="entry name" value="Glyco_transf_61_cat"/>
</dbReference>
<comment type="caution">
    <text evidence="4">The sequence shown here is derived from an EMBL/GenBank/DDBJ whole genome shotgun (WGS) entry which is preliminary data.</text>
</comment>
<evidence type="ECO:0000259" key="2">
    <source>
        <dbReference type="Pfam" id="PF04577"/>
    </source>
</evidence>
<gene>
    <name evidence="4" type="ORF">DSM107014_05440</name>
</gene>
<sequence>MAIKTREELQIMKEQTQKTEAEQYFQSAEQLKQNGKIEEAIIAGERAIELEPEKDRYYLFLGDLLSKTGKIEAAISCYESALEANPDSFLVCHKLGDVLEKDNKIEQAIKYQEKAIQLNPRFGWSYFYLGNIFNKQGLQEKAVHYYQQAINCNPKSTNAQFCIKLGETLQAQGELNQAIKIYKSLLKSDAKNKQESLIYYKIGLVLSEQKKYDEAITNLIKALQSQPNYRQAYQKLGDLLCEKNQRDDAAKCFKNILPKNILSEFGFLETRNKIALTAELNNVEIRKVNSSYKVSYSPPKTLDGKVPPLLQTSQAKIPETFVAIIPNGRAYLDGYNNAFISSDNQLLADISSENAELIIASDKLPNPVQIDGTFCSLVTPGAGGVYYHWMVDLLPRIELVRQSGISLDSIDKFLVNRYKSRFQKETLNHLGISSAKIIESEKYPHVKAKKMIIPVLNNSNGIKAGKWIYDFLKREFIVNEREKIVAHSPRIYISRSQAKSRKIINENEVINFLSKLGFQSVILESMPVIQQANLMSQAEAIVSPHGAGLTNLAFCSSGAKVIEIFGEHINPSYWAISNSCELDYYSLFCDNSVFELEKSNTVQYIKDFQARNKKDILVNIDSLSSLIEMSGLI</sequence>
<organism evidence="4 5">
    <name type="scientific">Gomphosphaeria aponina SAG 52.96 = DSM 107014</name>
    <dbReference type="NCBI Taxonomy" id="1521640"/>
    <lineage>
        <taxon>Bacteria</taxon>
        <taxon>Bacillati</taxon>
        <taxon>Cyanobacteriota</taxon>
        <taxon>Cyanophyceae</taxon>
        <taxon>Oscillatoriophycideae</taxon>
        <taxon>Chroococcales</taxon>
        <taxon>Gomphosphaeriaceae</taxon>
        <taxon>Gomphosphaeria</taxon>
    </lineage>
</organism>
<dbReference type="Pfam" id="PF04577">
    <property type="entry name" value="Glyco_transf_61"/>
    <property type="match status" value="1"/>
</dbReference>
<evidence type="ECO:0000259" key="3">
    <source>
        <dbReference type="Pfam" id="PF12688"/>
    </source>
</evidence>
<dbReference type="PANTHER" id="PTHR12558:SF13">
    <property type="entry name" value="CELL DIVISION CYCLE PROTEIN 27 HOMOLOG"/>
    <property type="match status" value="1"/>
</dbReference>
<evidence type="ECO:0000313" key="5">
    <source>
        <dbReference type="Proteomes" id="UP000767446"/>
    </source>
</evidence>
<dbReference type="SUPFAM" id="SSF48452">
    <property type="entry name" value="TPR-like"/>
    <property type="match status" value="1"/>
</dbReference>
<protein>
    <submittedName>
        <fullName evidence="4">Tetratricopeptide repeat protein</fullName>
    </submittedName>
</protein>
<proteinExistence type="predicted"/>
<reference evidence="4" key="1">
    <citation type="submission" date="2021-02" db="EMBL/GenBank/DDBJ databases">
        <title>Metagenome analyses of Stigonema ocellatum DSM 106950, Chlorogloea purpurea SAG 13.99 and Gomphosphaeria aponina DSM 107014.</title>
        <authorList>
            <person name="Marter P."/>
            <person name="Huang S."/>
        </authorList>
    </citation>
    <scope>NUCLEOTIDE SEQUENCE</scope>
    <source>
        <strain evidence="4">JP213</strain>
    </source>
</reference>
<feature type="repeat" description="TPR" evidence="1">
    <location>
        <begin position="89"/>
        <end position="122"/>
    </location>
</feature>
<dbReference type="Pfam" id="PF13181">
    <property type="entry name" value="TPR_8"/>
    <property type="match status" value="2"/>
</dbReference>
<feature type="repeat" description="TPR" evidence="1">
    <location>
        <begin position="196"/>
        <end position="229"/>
    </location>
</feature>
<dbReference type="Proteomes" id="UP000767446">
    <property type="component" value="Unassembled WGS sequence"/>
</dbReference>
<dbReference type="PROSITE" id="PS50005">
    <property type="entry name" value="TPR"/>
    <property type="match status" value="5"/>
</dbReference>